<accession>A0ABP8D8I4</accession>
<dbReference type="Pfam" id="PF13569">
    <property type="entry name" value="DUF4132"/>
    <property type="match status" value="1"/>
</dbReference>
<gene>
    <name evidence="3" type="ORF">GCM10022255_036420</name>
</gene>
<dbReference type="Proteomes" id="UP001500620">
    <property type="component" value="Unassembled WGS sequence"/>
</dbReference>
<sequence>MRHPPDTARASGPLGHPDTPPDLAAAGLAALDGTATPLGVAAMWAALLGTAGRYETDDVGSVGDDWVARHGPVFAARIAAEFAGLSVVALHRRPSDSGPLALVRTPDRCGDGADHIAARVLAQVRAALAAAPAVVYAEALTALCQAREGSTSARIATSFLAPTETQWVDADAAGFPAGHLHASLLMASVSTVEQAAAIVPRLSRAGWWHLHEPAMLHTLAEGLGDGILDVFADDWAGRSGYDGGFSLTQFLLDLADALAALPTDRAFQALLDRAARPGVPAAVVVAAGRFPVRAMRLMDASAGRPRVGDLLRRHAARFADLAPERLRVANRPSAGVAPVEALPAVLGAPPWATRPKASRAIVLAGLRCTDPPEIVWRPGEEERYAARLAGKPVEWKDYPGYAERLASGTAEAWEMRWLLLEGPEELGRAALAGYRPGEAWRDARSLATAAVRFGVDVLPPLVDCLHQRPADGELLMPFVSPEVALLMADWHARLRNARRTALAWLRAHPAPAARALVPAALGKAGPQRRAAEQALVMLAGAGQRAAVVEAAGGYGPAALEAIAELLDTDPLVRHLPARIPEPPAWAGPALLPPVRLRGGGGTLPGDAVRHLLTMLMMSRLGEPYAGVAHVRAACEEHDLARLGWELLQRWDEAGAPPADAWALDAQALLGDDETAAGLAESVQRWSQEEAHKRATSGLDVLAALGTGAALRQLRDIATRVRATALRTRAERHLAAVAETLGLTADQLADRLVPDFELAPDATTRLDYGARWFVGGFDEQLRPYVAEEDGTRRKDLPEPSARDDERLAAAARKRFAAAKTGVRKIAAEQVRRLEQAMVTGRRWSAAEFRAVLLEHPLLWLLARRLVWMTGGAPGGSGRALRVAANHGLAAGDAPGRGGMALRVAEDRSLVDVDGRKVRLADDAVVRVAHPVELDVAAWVEVFEDNGLVQPFQQLKRVVERLGDEERAAVRLARFDGQKALSVKVVGLERRGWRREGRRGGYQGRMEREVPGGARVVVCLEPGILLGSPGHHPEQEFSDVWVCPAGGESWGDERGVRLGDLDPVSASELLRDLGSCL</sequence>
<evidence type="ECO:0000259" key="2">
    <source>
        <dbReference type="Pfam" id="PF13569"/>
    </source>
</evidence>
<dbReference type="InterPro" id="IPR025406">
    <property type="entry name" value="DUF4132"/>
</dbReference>
<evidence type="ECO:0000313" key="4">
    <source>
        <dbReference type="Proteomes" id="UP001500620"/>
    </source>
</evidence>
<proteinExistence type="predicted"/>
<reference evidence="4" key="1">
    <citation type="journal article" date="2019" name="Int. J. Syst. Evol. Microbiol.">
        <title>The Global Catalogue of Microorganisms (GCM) 10K type strain sequencing project: providing services to taxonomists for standard genome sequencing and annotation.</title>
        <authorList>
            <consortium name="The Broad Institute Genomics Platform"/>
            <consortium name="The Broad Institute Genome Sequencing Center for Infectious Disease"/>
            <person name="Wu L."/>
            <person name="Ma J."/>
        </authorList>
    </citation>
    <scope>NUCLEOTIDE SEQUENCE [LARGE SCALE GENOMIC DNA]</scope>
    <source>
        <strain evidence="4">JCM 17441</strain>
    </source>
</reference>
<dbReference type="EMBL" id="BAABAT010000008">
    <property type="protein sequence ID" value="GAA4249976.1"/>
    <property type="molecule type" value="Genomic_DNA"/>
</dbReference>
<name>A0ABP8D8I4_9ACTN</name>
<feature type="domain" description="DUF4132" evidence="2">
    <location>
        <begin position="789"/>
        <end position="991"/>
    </location>
</feature>
<dbReference type="RefSeq" id="WP_345128133.1">
    <property type="nucleotide sequence ID" value="NZ_BAABAT010000008.1"/>
</dbReference>
<keyword evidence="4" id="KW-1185">Reference proteome</keyword>
<evidence type="ECO:0000256" key="1">
    <source>
        <dbReference type="SAM" id="MobiDB-lite"/>
    </source>
</evidence>
<protein>
    <recommendedName>
        <fullName evidence="2">DUF4132 domain-containing protein</fullName>
    </recommendedName>
</protein>
<comment type="caution">
    <text evidence="3">The sequence shown here is derived from an EMBL/GenBank/DDBJ whole genome shotgun (WGS) entry which is preliminary data.</text>
</comment>
<organism evidence="3 4">
    <name type="scientific">Dactylosporangium darangshiense</name>
    <dbReference type="NCBI Taxonomy" id="579108"/>
    <lineage>
        <taxon>Bacteria</taxon>
        <taxon>Bacillati</taxon>
        <taxon>Actinomycetota</taxon>
        <taxon>Actinomycetes</taxon>
        <taxon>Micromonosporales</taxon>
        <taxon>Micromonosporaceae</taxon>
        <taxon>Dactylosporangium</taxon>
    </lineage>
</organism>
<feature type="region of interest" description="Disordered" evidence="1">
    <location>
        <begin position="1"/>
        <end position="21"/>
    </location>
</feature>
<evidence type="ECO:0000313" key="3">
    <source>
        <dbReference type="EMBL" id="GAA4249976.1"/>
    </source>
</evidence>